<protein>
    <submittedName>
        <fullName evidence="1">Uncharacterized protein</fullName>
    </submittedName>
</protein>
<dbReference type="AlphaFoldDB" id="A0ABD1CLY2"/>
<organism evidence="1 2">
    <name type="scientific">Culex pipiens pipiens</name>
    <name type="common">Northern house mosquito</name>
    <dbReference type="NCBI Taxonomy" id="38569"/>
    <lineage>
        <taxon>Eukaryota</taxon>
        <taxon>Metazoa</taxon>
        <taxon>Ecdysozoa</taxon>
        <taxon>Arthropoda</taxon>
        <taxon>Hexapoda</taxon>
        <taxon>Insecta</taxon>
        <taxon>Pterygota</taxon>
        <taxon>Neoptera</taxon>
        <taxon>Endopterygota</taxon>
        <taxon>Diptera</taxon>
        <taxon>Nematocera</taxon>
        <taxon>Culicoidea</taxon>
        <taxon>Culicidae</taxon>
        <taxon>Culicinae</taxon>
        <taxon>Culicini</taxon>
        <taxon>Culex</taxon>
        <taxon>Culex</taxon>
    </lineage>
</organism>
<accession>A0ABD1CLY2</accession>
<evidence type="ECO:0000313" key="2">
    <source>
        <dbReference type="Proteomes" id="UP001562425"/>
    </source>
</evidence>
<keyword evidence="2" id="KW-1185">Reference proteome</keyword>
<comment type="caution">
    <text evidence="1">The sequence shown here is derived from an EMBL/GenBank/DDBJ whole genome shotgun (WGS) entry which is preliminary data.</text>
</comment>
<reference evidence="1 2" key="1">
    <citation type="submission" date="2024-05" db="EMBL/GenBank/DDBJ databases">
        <title>Culex pipiens pipiens assembly and annotation.</title>
        <authorList>
            <person name="Alout H."/>
            <person name="Durand T."/>
        </authorList>
    </citation>
    <scope>NUCLEOTIDE SEQUENCE [LARGE SCALE GENOMIC DNA]</scope>
    <source>
        <strain evidence="1">HA-2024</strain>
        <tissue evidence="1">Whole body</tissue>
    </source>
</reference>
<name>A0ABD1CLY2_CULPP</name>
<dbReference type="Proteomes" id="UP001562425">
    <property type="component" value="Unassembled WGS sequence"/>
</dbReference>
<dbReference type="EMBL" id="JBEHCU010010989">
    <property type="protein sequence ID" value="KAL1377410.1"/>
    <property type="molecule type" value="Genomic_DNA"/>
</dbReference>
<sequence>MSNAFQLASSKAARGTDLSSCVLFRAGNLTTCKKLCSFASDLNSTSAKLKMIPYLGKIRPRLFRYKYDPTRKIQNLMISIWDSVVSDSKAKVEAYYWDNLENVSKNLTSPEQRTWTVSVSVLAAEGTTAALSKVCVVAASSNVTSANRLQRFDP</sequence>
<gene>
    <name evidence="1" type="ORF">pipiens_016287</name>
</gene>
<proteinExistence type="predicted"/>
<evidence type="ECO:0000313" key="1">
    <source>
        <dbReference type="EMBL" id="KAL1377410.1"/>
    </source>
</evidence>